<evidence type="ECO:0000313" key="3">
    <source>
        <dbReference type="WBParaSite" id="sdigi.contig958.g10054.t1"/>
    </source>
</evidence>
<dbReference type="InterPro" id="IPR011009">
    <property type="entry name" value="Kinase-like_dom_sf"/>
</dbReference>
<accession>A0A915Q6Q9</accession>
<dbReference type="InterPro" id="IPR050235">
    <property type="entry name" value="CK1_Ser-Thr_kinase"/>
</dbReference>
<dbReference type="AlphaFoldDB" id="A0A915Q6Q9"/>
<name>A0A915Q6Q9_9BILA</name>
<proteinExistence type="predicted"/>
<sequence length="452" mass="52340">MVEFDGDHSMSSSVSRTFEDHNRLPQIDDIVKSSNRTYHLIAILGEGGYGKVFHAIQNGKQRSREELNTSASYTTTLVSPRLIFPSESNLGRTELRQEDRGTKRCVIIFSLTDSSYPQGAVKPDFVFMVVTLLGKDLYKLRNEQPDRHFSISSAIRVGIHTCKAIEELHSCGFLSRDIKPGNYAVGLEIYKQHKRFFLFDFGLARKYLDKHEHPKQLQEMTTVRNTHIISYKYERLHGQIWPQHELLYLACVPLTRASTLPSKSFSKLLTKLCQHIGPQEELPPLLVSSLLYLLLCRFQFQFRFIGMNGKHQKSRGEIGWRGTTRYGSLKAHLKQDLGRRDDLESWFYCLVEITCGMLPWRHVADRDIAYRGKVKARNEGRKEFLANCPKQYDFIMALIDRLDFPDLPNYSDIYKLLDQVREEHNVMMDAQYDWEDEDPTTPQQFGSAEIAD</sequence>
<dbReference type="WBParaSite" id="sdigi.contig958.g10054.t1">
    <property type="protein sequence ID" value="sdigi.contig958.g10054.t1"/>
    <property type="gene ID" value="sdigi.contig958.g10054"/>
</dbReference>
<dbReference type="SMART" id="SM00220">
    <property type="entry name" value="S_TKc"/>
    <property type="match status" value="1"/>
</dbReference>
<dbReference type="InterPro" id="IPR000719">
    <property type="entry name" value="Prot_kinase_dom"/>
</dbReference>
<feature type="domain" description="Protein kinase" evidence="1">
    <location>
        <begin position="38"/>
        <end position="452"/>
    </location>
</feature>
<evidence type="ECO:0000313" key="2">
    <source>
        <dbReference type="Proteomes" id="UP000887581"/>
    </source>
</evidence>
<protein>
    <submittedName>
        <fullName evidence="3">Protein kinase domain-containing protein</fullName>
    </submittedName>
</protein>
<reference evidence="3" key="1">
    <citation type="submission" date="2022-11" db="UniProtKB">
        <authorList>
            <consortium name="WormBaseParasite"/>
        </authorList>
    </citation>
    <scope>IDENTIFICATION</scope>
</reference>
<dbReference type="Proteomes" id="UP000887581">
    <property type="component" value="Unplaced"/>
</dbReference>
<dbReference type="GO" id="GO:0004672">
    <property type="term" value="F:protein kinase activity"/>
    <property type="evidence" value="ECO:0007669"/>
    <property type="project" value="InterPro"/>
</dbReference>
<dbReference type="PANTHER" id="PTHR11909">
    <property type="entry name" value="CASEIN KINASE-RELATED"/>
    <property type="match status" value="1"/>
</dbReference>
<evidence type="ECO:0000259" key="1">
    <source>
        <dbReference type="PROSITE" id="PS50011"/>
    </source>
</evidence>
<keyword evidence="2" id="KW-1185">Reference proteome</keyword>
<dbReference type="Gene3D" id="1.10.510.10">
    <property type="entry name" value="Transferase(Phosphotransferase) domain 1"/>
    <property type="match status" value="2"/>
</dbReference>
<dbReference type="GO" id="GO:0005524">
    <property type="term" value="F:ATP binding"/>
    <property type="evidence" value="ECO:0007669"/>
    <property type="project" value="InterPro"/>
</dbReference>
<dbReference type="SUPFAM" id="SSF56112">
    <property type="entry name" value="Protein kinase-like (PK-like)"/>
    <property type="match status" value="1"/>
</dbReference>
<organism evidence="2 3">
    <name type="scientific">Setaria digitata</name>
    <dbReference type="NCBI Taxonomy" id="48799"/>
    <lineage>
        <taxon>Eukaryota</taxon>
        <taxon>Metazoa</taxon>
        <taxon>Ecdysozoa</taxon>
        <taxon>Nematoda</taxon>
        <taxon>Chromadorea</taxon>
        <taxon>Rhabditida</taxon>
        <taxon>Spirurina</taxon>
        <taxon>Spiruromorpha</taxon>
        <taxon>Filarioidea</taxon>
        <taxon>Setariidae</taxon>
        <taxon>Setaria</taxon>
    </lineage>
</organism>
<dbReference type="PROSITE" id="PS50011">
    <property type="entry name" value="PROTEIN_KINASE_DOM"/>
    <property type="match status" value="1"/>
</dbReference>